<evidence type="ECO:0000259" key="2">
    <source>
        <dbReference type="Pfam" id="PF07992"/>
    </source>
</evidence>
<dbReference type="RefSeq" id="WP_113744962.1">
    <property type="nucleotide sequence ID" value="NZ_UAPV01000001.1"/>
</dbReference>
<dbReference type="Gene3D" id="3.50.50.60">
    <property type="entry name" value="FAD/NAD(P)-binding domain"/>
    <property type="match status" value="2"/>
</dbReference>
<proteinExistence type="predicted"/>
<dbReference type="PRINTS" id="PR00419">
    <property type="entry name" value="ADXRDTASE"/>
</dbReference>
<evidence type="ECO:0000313" key="4">
    <source>
        <dbReference type="Proteomes" id="UP000250086"/>
    </source>
</evidence>
<dbReference type="InterPro" id="IPR023753">
    <property type="entry name" value="FAD/NAD-binding_dom"/>
</dbReference>
<feature type="domain" description="FAD/NAD(P)-binding" evidence="2">
    <location>
        <begin position="4"/>
        <end position="285"/>
    </location>
</feature>
<dbReference type="GO" id="GO:0016491">
    <property type="term" value="F:oxidoreductase activity"/>
    <property type="evidence" value="ECO:0007669"/>
    <property type="project" value="UniProtKB-KW"/>
</dbReference>
<dbReference type="Proteomes" id="UP000250086">
    <property type="component" value="Unassembled WGS sequence"/>
</dbReference>
<dbReference type="PANTHER" id="PTHR42949">
    <property type="entry name" value="ANAEROBIC GLYCEROL-3-PHOSPHATE DEHYDROGENASE SUBUNIT B"/>
    <property type="match status" value="1"/>
</dbReference>
<accession>A0A2X0VTB7</accession>
<evidence type="ECO:0000256" key="1">
    <source>
        <dbReference type="ARBA" id="ARBA00023002"/>
    </source>
</evidence>
<organism evidence="3 4">
    <name type="scientific">Anaerobiospirillum thomasii</name>
    <dbReference type="NCBI Taxonomy" id="179995"/>
    <lineage>
        <taxon>Bacteria</taxon>
        <taxon>Pseudomonadati</taxon>
        <taxon>Pseudomonadota</taxon>
        <taxon>Gammaproteobacteria</taxon>
        <taxon>Aeromonadales</taxon>
        <taxon>Succinivibrionaceae</taxon>
        <taxon>Anaerobiospirillum</taxon>
    </lineage>
</organism>
<gene>
    <name evidence="3" type="ORF">NCTC13093_02377</name>
</gene>
<dbReference type="PANTHER" id="PTHR42949:SF3">
    <property type="entry name" value="ANAEROBIC GLYCEROL-3-PHOSPHATE DEHYDROGENASE SUBUNIT B"/>
    <property type="match status" value="1"/>
</dbReference>
<evidence type="ECO:0000313" key="3">
    <source>
        <dbReference type="EMBL" id="SPT70950.1"/>
    </source>
</evidence>
<protein>
    <submittedName>
        <fullName evidence="3">Soluble pyridine nucleotide transhydrogenase</fullName>
    </submittedName>
</protein>
<keyword evidence="4" id="KW-1185">Reference proteome</keyword>
<reference evidence="3 4" key="1">
    <citation type="submission" date="2018-06" db="EMBL/GenBank/DDBJ databases">
        <authorList>
            <consortium name="Pathogen Informatics"/>
            <person name="Doyle S."/>
        </authorList>
    </citation>
    <scope>NUCLEOTIDE SEQUENCE [LARGE SCALE GENOMIC DNA]</scope>
    <source>
        <strain evidence="3 4">NCTC13093</strain>
    </source>
</reference>
<keyword evidence="1" id="KW-0560">Oxidoreductase</keyword>
<dbReference type="InterPro" id="IPR036188">
    <property type="entry name" value="FAD/NAD-bd_sf"/>
</dbReference>
<dbReference type="Pfam" id="PF07992">
    <property type="entry name" value="Pyr_redox_2"/>
    <property type="match status" value="1"/>
</dbReference>
<sequence>MQNYDVIIIGSGPSGIGVAKALEDNNIKNYVILEREDHIGGIPFHCHHITFGLISKYRPMTGDAYINAIKRAIPDARFRLNTTAVKIEEKGVVLIHSRQGLERISAKRIVVCTGVRERSRAQHLVSGMRPLGVFTTSALQQFAYINKSLPFTRPVIVGSEHVAFSALMTLKDYGIKPVAMIERKESIQTFGILKYFGLALGTSVRTGTVLHSINGVGRVESVDLKDASGAISTIECDSVIFSGSFVSENALIRDSHIKVTGPDTGPFVSKDFVTSDPYVYAGGNLLHPADMGDRCYLEGIRLGQCLVDDLSKRVEPLACEYIPVIASDSIYHVQPSFVQKHQKQCLEHLRYKVKDDSSVITVEQSGKTIKSQSKNSYSHRFYTVDVDGIKDDEAIYITAK</sequence>
<name>A0A2X0VTB7_9GAMM</name>
<dbReference type="AlphaFoldDB" id="A0A2X0VTB7"/>
<dbReference type="EMBL" id="UAPV01000001">
    <property type="protein sequence ID" value="SPT70950.1"/>
    <property type="molecule type" value="Genomic_DNA"/>
</dbReference>
<dbReference type="InterPro" id="IPR051691">
    <property type="entry name" value="Metab_Enz_Cyan_OpOx_G3PDH"/>
</dbReference>
<dbReference type="SUPFAM" id="SSF51905">
    <property type="entry name" value="FAD/NAD(P)-binding domain"/>
    <property type="match status" value="1"/>
</dbReference>